<evidence type="ECO:0000313" key="5">
    <source>
        <dbReference type="Proteomes" id="UP000534186"/>
    </source>
</evidence>
<gene>
    <name evidence="4" type="ORF">HDF12_000985</name>
</gene>
<reference evidence="4 5" key="1">
    <citation type="submission" date="2020-07" db="EMBL/GenBank/DDBJ databases">
        <title>Genomic Encyclopedia of Type Strains, Phase IV (KMG-V): Genome sequencing to study the core and pangenomes of soil and plant-associated prokaryotes.</title>
        <authorList>
            <person name="Whitman W."/>
        </authorList>
    </citation>
    <scope>NUCLEOTIDE SEQUENCE [LARGE SCALE GENOMIC DNA]</scope>
    <source>
        <strain evidence="4 5">M8UP30</strain>
    </source>
</reference>
<organism evidence="4 5">
    <name type="scientific">Tunturiibacter lichenicola</name>
    <dbReference type="NCBI Taxonomy" id="2051959"/>
    <lineage>
        <taxon>Bacteria</taxon>
        <taxon>Pseudomonadati</taxon>
        <taxon>Acidobacteriota</taxon>
        <taxon>Terriglobia</taxon>
        <taxon>Terriglobales</taxon>
        <taxon>Acidobacteriaceae</taxon>
        <taxon>Tunturiibacter</taxon>
    </lineage>
</organism>
<accession>A0A7Y9NJN6</accession>
<dbReference type="Gene3D" id="2.40.160.20">
    <property type="match status" value="1"/>
</dbReference>
<dbReference type="InterPro" id="IPR011250">
    <property type="entry name" value="OMP/PagP_B-barrel"/>
</dbReference>
<evidence type="ECO:0000259" key="3">
    <source>
        <dbReference type="Pfam" id="PF13505"/>
    </source>
</evidence>
<name>A0A7Y9NJN6_9BACT</name>
<evidence type="ECO:0000256" key="1">
    <source>
        <dbReference type="ARBA" id="ARBA00022729"/>
    </source>
</evidence>
<evidence type="ECO:0000313" key="4">
    <source>
        <dbReference type="EMBL" id="NYF50620.1"/>
    </source>
</evidence>
<sequence>MMHLRSVLLVALLSVLSGILHAQAISMGGIHDDIPRFELGANYNYFHANAPPGQCGCFSLSGGSGTILMNVTPRWAAVADIAVAHANQVDNTSQNITIVNYLFGARYTRRNSSRFVPYGEALFGGAKEDVNFQFTINRNSFGLAAGGGVSAQLKRRLGVTLAQFDYVYTQIPNAKNDRQNNIRVSTGVTYNFGFK</sequence>
<proteinExistence type="predicted"/>
<comment type="caution">
    <text evidence="4">The sequence shown here is derived from an EMBL/GenBank/DDBJ whole genome shotgun (WGS) entry which is preliminary data.</text>
</comment>
<dbReference type="Proteomes" id="UP000534186">
    <property type="component" value="Unassembled WGS sequence"/>
</dbReference>
<feature type="domain" description="Outer membrane protein beta-barrel" evidence="3">
    <location>
        <begin position="11"/>
        <end position="192"/>
    </location>
</feature>
<feature type="signal peptide" evidence="2">
    <location>
        <begin position="1"/>
        <end position="22"/>
    </location>
</feature>
<dbReference type="Pfam" id="PF13505">
    <property type="entry name" value="OMP_b-brl"/>
    <property type="match status" value="1"/>
</dbReference>
<evidence type="ECO:0000256" key="2">
    <source>
        <dbReference type="SAM" id="SignalP"/>
    </source>
</evidence>
<dbReference type="EMBL" id="JACCCV010000001">
    <property type="protein sequence ID" value="NYF50620.1"/>
    <property type="molecule type" value="Genomic_DNA"/>
</dbReference>
<feature type="chain" id="PRO_5031098573" evidence="2">
    <location>
        <begin position="23"/>
        <end position="195"/>
    </location>
</feature>
<dbReference type="SUPFAM" id="SSF56925">
    <property type="entry name" value="OMPA-like"/>
    <property type="match status" value="1"/>
</dbReference>
<protein>
    <submittedName>
        <fullName evidence="4">Opacity protein-like surface antigen</fullName>
    </submittedName>
</protein>
<dbReference type="InterPro" id="IPR027385">
    <property type="entry name" value="Beta-barrel_OMP"/>
</dbReference>
<keyword evidence="1 2" id="KW-0732">Signal</keyword>
<dbReference type="AlphaFoldDB" id="A0A7Y9NJN6"/>